<sequence>MATMARHYWQVRGMLAGVMVIWSLPAQSLETLQDPYQEHYNACVNAAGGINNAVVMRCGSAASDLAQSDMTQMVKMIEQQIAQSSPEKARTFSLGQAAWVKYRDNHCQLMTDYVGSPMEAYCPMSLNGIRVQELKVLAQSMGLLK</sequence>
<dbReference type="RefSeq" id="WP_119912183.1">
    <property type="nucleotide sequence ID" value="NZ_QZCH01000033.1"/>
</dbReference>
<dbReference type="Gene3D" id="1.20.1270.180">
    <property type="match status" value="1"/>
</dbReference>
<comment type="caution">
    <text evidence="2">The sequence shown here is derived from an EMBL/GenBank/DDBJ whole genome shotgun (WGS) entry which is preliminary data.</text>
</comment>
<name>A0A418YAF1_9GAMM</name>
<dbReference type="OrthoDB" id="7340239at2"/>
<keyword evidence="3" id="KW-1185">Reference proteome</keyword>
<proteinExistence type="predicted"/>
<evidence type="ECO:0000313" key="2">
    <source>
        <dbReference type="EMBL" id="RJG39527.1"/>
    </source>
</evidence>
<evidence type="ECO:0000259" key="1">
    <source>
        <dbReference type="Pfam" id="PF07007"/>
    </source>
</evidence>
<feature type="domain" description="Lysozyme inhibitor LprI-like N-terminal" evidence="1">
    <location>
        <begin position="43"/>
        <end position="134"/>
    </location>
</feature>
<gene>
    <name evidence="2" type="ORF">D1Z90_17980</name>
</gene>
<dbReference type="InterPro" id="IPR009739">
    <property type="entry name" value="LprI-like_N"/>
</dbReference>
<evidence type="ECO:0000313" key="3">
    <source>
        <dbReference type="Proteomes" id="UP000283255"/>
    </source>
</evidence>
<dbReference type="Pfam" id="PF07007">
    <property type="entry name" value="LprI"/>
    <property type="match status" value="1"/>
</dbReference>
<dbReference type="AlphaFoldDB" id="A0A418YAF1"/>
<accession>A0A418YAF1</accession>
<dbReference type="Proteomes" id="UP000283255">
    <property type="component" value="Unassembled WGS sequence"/>
</dbReference>
<dbReference type="EMBL" id="QZCH01000033">
    <property type="protein sequence ID" value="RJG39527.1"/>
    <property type="molecule type" value="Genomic_DNA"/>
</dbReference>
<protein>
    <submittedName>
        <fullName evidence="2">DUF1311 domain-containing protein</fullName>
    </submittedName>
</protein>
<organism evidence="2 3">
    <name type="scientific">Motilimonas pumila</name>
    <dbReference type="NCBI Taxonomy" id="2303987"/>
    <lineage>
        <taxon>Bacteria</taxon>
        <taxon>Pseudomonadati</taxon>
        <taxon>Pseudomonadota</taxon>
        <taxon>Gammaproteobacteria</taxon>
        <taxon>Alteromonadales</taxon>
        <taxon>Alteromonadales genera incertae sedis</taxon>
        <taxon>Motilimonas</taxon>
    </lineage>
</organism>
<reference evidence="2 3" key="1">
    <citation type="submission" date="2018-09" db="EMBL/GenBank/DDBJ databases">
        <authorList>
            <person name="Wang F."/>
        </authorList>
    </citation>
    <scope>NUCLEOTIDE SEQUENCE [LARGE SCALE GENOMIC DNA]</scope>
    <source>
        <strain evidence="2 3">PLHSC7-2</strain>
    </source>
</reference>
<reference evidence="2 3" key="2">
    <citation type="submission" date="2019-01" db="EMBL/GenBank/DDBJ databases">
        <title>Motilimonas pumilus sp. nov., isolated from the gut of sea cucumber (Apostichopus japonicus).</title>
        <authorList>
            <person name="Wang F.-Q."/>
            <person name="Ren L.-H."/>
            <person name="Lin Y.-W."/>
            <person name="Sun G.-H."/>
            <person name="Du Z.-J."/>
            <person name="Zhao J.-X."/>
            <person name="Liu X.-J."/>
            <person name="Liu L.-J."/>
        </authorList>
    </citation>
    <scope>NUCLEOTIDE SEQUENCE [LARGE SCALE GENOMIC DNA]</scope>
    <source>
        <strain evidence="2 3">PLHSC7-2</strain>
    </source>
</reference>